<organism evidence="3 4">
    <name type="scientific">Bosea vaviloviae</name>
    <dbReference type="NCBI Taxonomy" id="1526658"/>
    <lineage>
        <taxon>Bacteria</taxon>
        <taxon>Pseudomonadati</taxon>
        <taxon>Pseudomonadota</taxon>
        <taxon>Alphaproteobacteria</taxon>
        <taxon>Hyphomicrobiales</taxon>
        <taxon>Boseaceae</taxon>
        <taxon>Bosea</taxon>
    </lineage>
</organism>
<dbReference type="STRING" id="1526658.BHK69_25335"/>
<accession>A0A1D7U7G5</accession>
<dbReference type="SFLD" id="SFLDS00019">
    <property type="entry name" value="Glutathione_Transferase_(cytos"/>
    <property type="match status" value="1"/>
</dbReference>
<dbReference type="KEGG" id="bvv:BHK69_25335"/>
<dbReference type="CDD" id="cd03188">
    <property type="entry name" value="GST_C_Beta"/>
    <property type="match status" value="1"/>
</dbReference>
<dbReference type="CDD" id="cd03057">
    <property type="entry name" value="GST_N_Beta"/>
    <property type="match status" value="1"/>
</dbReference>
<evidence type="ECO:0000313" key="4">
    <source>
        <dbReference type="Proteomes" id="UP000094969"/>
    </source>
</evidence>
<gene>
    <name evidence="3" type="ORF">BHK69_25335</name>
</gene>
<sequence>MKLYYSPGACSLSPHIALREAGLPFTIEKVDTKAGTTETGKAFATVNPKGYVPALQLDDGAVLTEGAAIVQFIADLAPDADLAPKAGTFARARLQEELNFVATELHKAFAPLFRPTTSEDGKRDARAMVARRLDHVEKTLSDGRDHLLGKDFSVADAYLFTVVNWGGHVEIALEPWPRLQAFMSRVAARESVQQAMRAEGLVQ</sequence>
<reference evidence="3 4" key="1">
    <citation type="journal article" date="2015" name="Antonie Van Leeuwenhoek">
        <title>Bosea vaviloviae sp. nov., a new species of slow-growing rhizobia isolated from nodules of the relict species Vavilovia formosa (Stev.) Fed.</title>
        <authorList>
            <person name="Safronova V.I."/>
            <person name="Kuznetsova I.G."/>
            <person name="Sazanova A.L."/>
            <person name="Kimeklis A.K."/>
            <person name="Belimov A.A."/>
            <person name="Andronov E.E."/>
            <person name="Pinaev A.G."/>
            <person name="Chizhevskaya E.P."/>
            <person name="Pukhaev A.R."/>
            <person name="Popov K.P."/>
            <person name="Willems A."/>
            <person name="Tikhonovich I.A."/>
        </authorList>
    </citation>
    <scope>NUCLEOTIDE SEQUENCE [LARGE SCALE GENOMIC DNA]</scope>
    <source>
        <strain evidence="3 4">Vaf18</strain>
    </source>
</reference>
<dbReference type="Gene3D" id="1.20.1050.10">
    <property type="match status" value="1"/>
</dbReference>
<dbReference type="GO" id="GO:0016740">
    <property type="term" value="F:transferase activity"/>
    <property type="evidence" value="ECO:0007669"/>
    <property type="project" value="UniProtKB-KW"/>
</dbReference>
<dbReference type="PANTHER" id="PTHR44051">
    <property type="entry name" value="GLUTATHIONE S-TRANSFERASE-RELATED"/>
    <property type="match status" value="1"/>
</dbReference>
<dbReference type="InterPro" id="IPR040079">
    <property type="entry name" value="Glutathione_S-Trfase"/>
</dbReference>
<dbReference type="AlphaFoldDB" id="A0A1D7U7G5"/>
<dbReference type="InterPro" id="IPR036249">
    <property type="entry name" value="Thioredoxin-like_sf"/>
</dbReference>
<dbReference type="RefSeq" id="WP_069692525.1">
    <property type="nucleotide sequence ID" value="NZ_CP017147.1"/>
</dbReference>
<feature type="domain" description="GST N-terminal" evidence="1">
    <location>
        <begin position="1"/>
        <end position="81"/>
    </location>
</feature>
<proteinExistence type="predicted"/>
<dbReference type="SUPFAM" id="SSF52833">
    <property type="entry name" value="Thioredoxin-like"/>
    <property type="match status" value="1"/>
</dbReference>
<dbReference type="Proteomes" id="UP000094969">
    <property type="component" value="Chromosome"/>
</dbReference>
<feature type="domain" description="GST C-terminal" evidence="2">
    <location>
        <begin position="87"/>
        <end position="203"/>
    </location>
</feature>
<dbReference type="SFLD" id="SFLDG01150">
    <property type="entry name" value="Main.1:_Beta-like"/>
    <property type="match status" value="1"/>
</dbReference>
<evidence type="ECO:0000259" key="2">
    <source>
        <dbReference type="PROSITE" id="PS50405"/>
    </source>
</evidence>
<dbReference type="PROSITE" id="PS50405">
    <property type="entry name" value="GST_CTER"/>
    <property type="match status" value="1"/>
</dbReference>
<dbReference type="Pfam" id="PF00043">
    <property type="entry name" value="GST_C"/>
    <property type="match status" value="1"/>
</dbReference>
<dbReference type="Gene3D" id="3.40.30.10">
    <property type="entry name" value="Glutaredoxin"/>
    <property type="match status" value="1"/>
</dbReference>
<dbReference type="PROSITE" id="PS50404">
    <property type="entry name" value="GST_NTER"/>
    <property type="match status" value="1"/>
</dbReference>
<dbReference type="OrthoDB" id="7583243at2"/>
<dbReference type="Pfam" id="PF13409">
    <property type="entry name" value="GST_N_2"/>
    <property type="match status" value="1"/>
</dbReference>
<dbReference type="SFLD" id="SFLDG00358">
    <property type="entry name" value="Main_(cytGST)"/>
    <property type="match status" value="1"/>
</dbReference>
<dbReference type="NCBIfam" id="NF007831">
    <property type="entry name" value="PRK10542.1"/>
    <property type="match status" value="1"/>
</dbReference>
<dbReference type="PANTHER" id="PTHR44051:SF8">
    <property type="entry name" value="GLUTATHIONE S-TRANSFERASE GSTA"/>
    <property type="match status" value="1"/>
</dbReference>
<protein>
    <submittedName>
        <fullName evidence="3">Glutathione transferase GstA</fullName>
    </submittedName>
</protein>
<keyword evidence="4" id="KW-1185">Reference proteome</keyword>
<dbReference type="SUPFAM" id="SSF47616">
    <property type="entry name" value="GST C-terminal domain-like"/>
    <property type="match status" value="1"/>
</dbReference>
<dbReference type="InterPro" id="IPR036282">
    <property type="entry name" value="Glutathione-S-Trfase_C_sf"/>
</dbReference>
<evidence type="ECO:0000313" key="3">
    <source>
        <dbReference type="EMBL" id="AOO83325.1"/>
    </source>
</evidence>
<dbReference type="EMBL" id="CP017147">
    <property type="protein sequence ID" value="AOO83325.1"/>
    <property type="molecule type" value="Genomic_DNA"/>
</dbReference>
<dbReference type="InterPro" id="IPR010987">
    <property type="entry name" value="Glutathione-S-Trfase_C-like"/>
</dbReference>
<dbReference type="InterPro" id="IPR004046">
    <property type="entry name" value="GST_C"/>
</dbReference>
<name>A0A1D7U7G5_9HYPH</name>
<keyword evidence="3" id="KW-0808">Transferase</keyword>
<evidence type="ECO:0000259" key="1">
    <source>
        <dbReference type="PROSITE" id="PS50404"/>
    </source>
</evidence>
<dbReference type="InterPro" id="IPR004045">
    <property type="entry name" value="Glutathione_S-Trfase_N"/>
</dbReference>